<keyword evidence="3" id="KW-1185">Reference proteome</keyword>
<dbReference type="FunFam" id="3.30.300.20:FF:000014">
    <property type="entry name" value="probable ribosome-binding factor A, chloroplastic"/>
    <property type="match status" value="1"/>
</dbReference>
<evidence type="ECO:0000256" key="1">
    <source>
        <dbReference type="SAM" id="MobiDB-lite"/>
    </source>
</evidence>
<evidence type="ECO:0000313" key="2">
    <source>
        <dbReference type="EMBL" id="KAE9447308.1"/>
    </source>
</evidence>
<name>A0A6A4KX21_9ERIC</name>
<gene>
    <name evidence="2" type="ORF">C3L33_20766</name>
</gene>
<proteinExistence type="inferred from homology"/>
<dbReference type="InterPro" id="IPR020053">
    <property type="entry name" value="Ribosome-bd_factorA_CS"/>
</dbReference>
<comment type="caution">
    <text evidence="2">The sequence shown here is derived from an EMBL/GenBank/DDBJ whole genome shotgun (WGS) entry which is preliminary data.</text>
</comment>
<dbReference type="GO" id="GO:0043024">
    <property type="term" value="F:ribosomal small subunit binding"/>
    <property type="evidence" value="ECO:0007669"/>
    <property type="project" value="TreeGrafter"/>
</dbReference>
<dbReference type="InterPro" id="IPR023799">
    <property type="entry name" value="RbfA_dom_sf"/>
</dbReference>
<reference evidence="2 3" key="1">
    <citation type="journal article" date="2019" name="Genome Biol. Evol.">
        <title>The Rhododendron genome and chromosomal organization provide insight into shared whole-genome duplications across the heath family (Ericaceae).</title>
        <authorList>
            <person name="Soza V.L."/>
            <person name="Lindsley D."/>
            <person name="Waalkes A."/>
            <person name="Ramage E."/>
            <person name="Patwardhan R.P."/>
            <person name="Burton J.N."/>
            <person name="Adey A."/>
            <person name="Kumar A."/>
            <person name="Qiu R."/>
            <person name="Shendure J."/>
            <person name="Hall B."/>
        </authorList>
    </citation>
    <scope>NUCLEOTIDE SEQUENCE [LARGE SCALE GENOMIC DNA]</scope>
    <source>
        <strain evidence="2">RSF 1966-606</strain>
    </source>
</reference>
<dbReference type="AlphaFoldDB" id="A0A6A4KX21"/>
<feature type="non-terminal residue" evidence="2">
    <location>
        <position position="1"/>
    </location>
</feature>
<evidence type="ECO:0000313" key="3">
    <source>
        <dbReference type="Proteomes" id="UP000428333"/>
    </source>
</evidence>
<feature type="compositionally biased region" description="Basic and acidic residues" evidence="1">
    <location>
        <begin position="1"/>
        <end position="11"/>
    </location>
</feature>
<dbReference type="InterPro" id="IPR015946">
    <property type="entry name" value="KH_dom-like_a/b"/>
</dbReference>
<organism evidence="2 3">
    <name type="scientific">Rhododendron williamsianum</name>
    <dbReference type="NCBI Taxonomy" id="262921"/>
    <lineage>
        <taxon>Eukaryota</taxon>
        <taxon>Viridiplantae</taxon>
        <taxon>Streptophyta</taxon>
        <taxon>Embryophyta</taxon>
        <taxon>Tracheophyta</taxon>
        <taxon>Spermatophyta</taxon>
        <taxon>Magnoliopsida</taxon>
        <taxon>eudicotyledons</taxon>
        <taxon>Gunneridae</taxon>
        <taxon>Pentapetalae</taxon>
        <taxon>asterids</taxon>
        <taxon>Ericales</taxon>
        <taxon>Ericaceae</taxon>
        <taxon>Ericoideae</taxon>
        <taxon>Rhodoreae</taxon>
        <taxon>Rhododendron</taxon>
    </lineage>
</organism>
<evidence type="ECO:0008006" key="4">
    <source>
        <dbReference type="Google" id="ProtNLM"/>
    </source>
</evidence>
<sequence length="230" mass="25645">AKKKKIEERFCDAAPSTPPSAPASRTVNTSPQPPRSSTTTAFHHQYTPKTLAHRKPHPLCGVVLCPPTPQLNRNARVVKCMANPRRVQMVGKQILRELSDMLLTDKVIQSAVLPEAALGADRYISSLTTISDVEVSSDLQVVKVYVSVFGDERGKKVAISGLKSKVKYVRSALAKRMKLRLTPEIRFIEDDSIERGSRVTLVICCILGSVHIFQRYMMYQSDTLRNNLDI</sequence>
<dbReference type="NCBIfam" id="TIGR00082">
    <property type="entry name" value="rbfA"/>
    <property type="match status" value="1"/>
</dbReference>
<dbReference type="InterPro" id="IPR000238">
    <property type="entry name" value="RbfA"/>
</dbReference>
<dbReference type="Gene3D" id="3.30.300.20">
    <property type="match status" value="1"/>
</dbReference>
<dbReference type="Proteomes" id="UP000428333">
    <property type="component" value="Linkage Group LG13"/>
</dbReference>
<dbReference type="PROSITE" id="PS01319">
    <property type="entry name" value="RBFA"/>
    <property type="match status" value="1"/>
</dbReference>
<dbReference type="PANTHER" id="PTHR33515:SF1">
    <property type="entry name" value="RIBOSOME-BINDING FACTOR A, CHLOROPLASTIC-RELATED"/>
    <property type="match status" value="1"/>
</dbReference>
<dbReference type="PANTHER" id="PTHR33515">
    <property type="entry name" value="RIBOSOME-BINDING FACTOR A, CHLOROPLASTIC-RELATED"/>
    <property type="match status" value="1"/>
</dbReference>
<dbReference type="Pfam" id="PF02033">
    <property type="entry name" value="RBFA"/>
    <property type="match status" value="1"/>
</dbReference>
<dbReference type="GO" id="GO:0006364">
    <property type="term" value="P:rRNA processing"/>
    <property type="evidence" value="ECO:0007669"/>
    <property type="project" value="InterPro"/>
</dbReference>
<protein>
    <recommendedName>
        <fullName evidence="4">Ribosome-binding factor A</fullName>
    </recommendedName>
</protein>
<dbReference type="OrthoDB" id="2015319at2759"/>
<dbReference type="EMBL" id="QEFC01003700">
    <property type="protein sequence ID" value="KAE9447308.1"/>
    <property type="molecule type" value="Genomic_DNA"/>
</dbReference>
<accession>A0A6A4KX21</accession>
<dbReference type="HAMAP" id="MF_00003">
    <property type="entry name" value="RbfA"/>
    <property type="match status" value="1"/>
</dbReference>
<feature type="region of interest" description="Disordered" evidence="1">
    <location>
        <begin position="1"/>
        <end position="41"/>
    </location>
</feature>
<dbReference type="SUPFAM" id="SSF89919">
    <property type="entry name" value="Ribosome-binding factor A, RbfA"/>
    <property type="match status" value="1"/>
</dbReference>